<dbReference type="RefSeq" id="WP_048182873.1">
    <property type="nucleotide sequence ID" value="NZ_JXOJ01000002.1"/>
</dbReference>
<name>A0A0H1R1D8_9EURY</name>
<evidence type="ECO:0000313" key="3">
    <source>
        <dbReference type="EMBL" id="KLK88641.1"/>
    </source>
</evidence>
<dbReference type="EMBL" id="JXOJ01000002">
    <property type="protein sequence ID" value="KLK88641.1"/>
    <property type="molecule type" value="Genomic_DNA"/>
</dbReference>
<feature type="region of interest" description="Disordered" evidence="1">
    <location>
        <begin position="261"/>
        <end position="316"/>
    </location>
</feature>
<keyword evidence="4" id="KW-1185">Reference proteome</keyword>
<feature type="domain" description="DUF3821" evidence="2">
    <location>
        <begin position="41"/>
        <end position="231"/>
    </location>
</feature>
<dbReference type="PATRIC" id="fig|1550566.3.peg.1411"/>
<reference evidence="3 4" key="1">
    <citation type="journal article" date="2015" name="Int. J. Syst. Evol. Microbiol.">
        <title>Methanoculleus sediminis sp. nov., a methanogen from sediments near a submarine mud volcano.</title>
        <authorList>
            <person name="Chen S.C."/>
            <person name="Chen M.F."/>
            <person name="Lai M.C."/>
            <person name="Weng C.Y."/>
            <person name="Wu S.Y."/>
            <person name="Lin S."/>
            <person name="Yang T.F."/>
            <person name="Chen P.C."/>
        </authorList>
    </citation>
    <scope>NUCLEOTIDE SEQUENCE [LARGE SCALE GENOMIC DNA]</scope>
    <source>
        <strain evidence="3 4">S3Fa</strain>
    </source>
</reference>
<proteinExistence type="predicted"/>
<evidence type="ECO:0000259" key="2">
    <source>
        <dbReference type="Pfam" id="PF12863"/>
    </source>
</evidence>
<dbReference type="OrthoDB" id="107518at2157"/>
<comment type="caution">
    <text evidence="3">The sequence shown here is derived from an EMBL/GenBank/DDBJ whole genome shotgun (WGS) entry which is preliminary data.</text>
</comment>
<dbReference type="Proteomes" id="UP000035301">
    <property type="component" value="Unassembled WGS sequence"/>
</dbReference>
<dbReference type="STRING" id="1550566.SZ63_06505"/>
<sequence>MAPEWIRRRGLVILLAICIIALCVGQAGARGPTIRDIQPYDTIFIHEEGLDLSQLRNATTDNPVTELRRYQDDNPDRGVARSIPVTDDTNFEVQEFLVRDDYGTYYAFNPTDGATAQVMIREPRLFLDVVLANPHHNEPLEGLTVSPNTRIAFRISAPDVGAFYQAGGVHPATIDIVLTTPGGAETTVVGGRNFAGLNVSSTRFYTDDPGWPGAVRLGDLGEPGTYSVRAVWRTPSGFDANAPDSERVTFTVANRIGVDTTATPTPTATVTATPTATPMPTTVPTTVPTTEPTATETATPVTTATTETTTPTPTATPLPAALAVAAAGFALALAARRR</sequence>
<evidence type="ECO:0000256" key="1">
    <source>
        <dbReference type="SAM" id="MobiDB-lite"/>
    </source>
</evidence>
<dbReference type="InterPro" id="IPR024277">
    <property type="entry name" value="DUF3821"/>
</dbReference>
<dbReference type="Pfam" id="PF12863">
    <property type="entry name" value="DUF3821"/>
    <property type="match status" value="1"/>
</dbReference>
<accession>A0A0H1R1D8</accession>
<gene>
    <name evidence="3" type="ORF">SZ63_06505</name>
</gene>
<organism evidence="3 4">
    <name type="scientific">Methanoculleus sediminis</name>
    <dbReference type="NCBI Taxonomy" id="1550566"/>
    <lineage>
        <taxon>Archaea</taxon>
        <taxon>Methanobacteriati</taxon>
        <taxon>Methanobacteriota</taxon>
        <taxon>Stenosarchaea group</taxon>
        <taxon>Methanomicrobia</taxon>
        <taxon>Methanomicrobiales</taxon>
        <taxon>Methanomicrobiaceae</taxon>
        <taxon>Methanoculleus</taxon>
    </lineage>
</organism>
<dbReference type="AlphaFoldDB" id="A0A0H1R1D8"/>
<protein>
    <recommendedName>
        <fullName evidence="2">DUF3821 domain-containing protein</fullName>
    </recommendedName>
</protein>
<evidence type="ECO:0000313" key="4">
    <source>
        <dbReference type="Proteomes" id="UP000035301"/>
    </source>
</evidence>